<dbReference type="RefSeq" id="WP_166045124.1">
    <property type="nucleotide sequence ID" value="NZ_JAAMPJ010000002.1"/>
</dbReference>
<organism evidence="2 3">
    <name type="scientific">Lentzea alba</name>
    <dbReference type="NCBI Taxonomy" id="2714351"/>
    <lineage>
        <taxon>Bacteria</taxon>
        <taxon>Bacillati</taxon>
        <taxon>Actinomycetota</taxon>
        <taxon>Actinomycetes</taxon>
        <taxon>Pseudonocardiales</taxon>
        <taxon>Pseudonocardiaceae</taxon>
        <taxon>Lentzea</taxon>
    </lineage>
</organism>
<evidence type="ECO:0000313" key="2">
    <source>
        <dbReference type="EMBL" id="NGY59049.1"/>
    </source>
</evidence>
<dbReference type="EMBL" id="JAAMPJ010000002">
    <property type="protein sequence ID" value="NGY59049.1"/>
    <property type="molecule type" value="Genomic_DNA"/>
</dbReference>
<evidence type="ECO:0000256" key="1">
    <source>
        <dbReference type="SAM" id="Phobius"/>
    </source>
</evidence>
<keyword evidence="1" id="KW-0812">Transmembrane</keyword>
<reference evidence="2 3" key="1">
    <citation type="submission" date="2020-03" db="EMBL/GenBank/DDBJ databases">
        <title>Isolation and identification of active actinomycetes.</title>
        <authorList>
            <person name="Sun X."/>
        </authorList>
    </citation>
    <scope>NUCLEOTIDE SEQUENCE [LARGE SCALE GENOMIC DNA]</scope>
    <source>
        <strain evidence="2 3">NEAU-D13</strain>
    </source>
</reference>
<feature type="transmembrane region" description="Helical" evidence="1">
    <location>
        <begin position="39"/>
        <end position="61"/>
    </location>
</feature>
<keyword evidence="1" id="KW-0472">Membrane</keyword>
<accession>A0A7C9RNG4</accession>
<keyword evidence="1" id="KW-1133">Transmembrane helix</keyword>
<evidence type="ECO:0000313" key="3">
    <source>
        <dbReference type="Proteomes" id="UP000481360"/>
    </source>
</evidence>
<proteinExistence type="predicted"/>
<protein>
    <submittedName>
        <fullName evidence="2">Uncharacterized protein</fullName>
    </submittedName>
</protein>
<name>A0A7C9RNG4_9PSEU</name>
<dbReference type="AlphaFoldDB" id="A0A7C9RNG4"/>
<sequence>MLGGVFGTLAGLVILVGTIWALAQFGGTFGFLINAVTPLILLVLQGLAAVLLLIGGLLLCLRVGFGRFLLPIGAVVVLGIVLVAILQEFPFGAIVPVLAFALLHVQDTVWLTLLFAVVGSLLGLLPSTARWVSTLQR</sequence>
<gene>
    <name evidence="2" type="ORF">G7043_08925</name>
</gene>
<feature type="transmembrane region" description="Helical" evidence="1">
    <location>
        <begin position="109"/>
        <end position="132"/>
    </location>
</feature>
<comment type="caution">
    <text evidence="2">The sequence shown here is derived from an EMBL/GenBank/DDBJ whole genome shotgun (WGS) entry which is preliminary data.</text>
</comment>
<feature type="transmembrane region" description="Helical" evidence="1">
    <location>
        <begin position="12"/>
        <end position="33"/>
    </location>
</feature>
<dbReference type="Proteomes" id="UP000481360">
    <property type="component" value="Unassembled WGS sequence"/>
</dbReference>
<feature type="transmembrane region" description="Helical" evidence="1">
    <location>
        <begin position="68"/>
        <end position="89"/>
    </location>
</feature>
<keyword evidence="3" id="KW-1185">Reference proteome</keyword>